<protein>
    <submittedName>
        <fullName evidence="1">Uncharacterized protein</fullName>
    </submittedName>
</protein>
<evidence type="ECO:0000313" key="1">
    <source>
        <dbReference type="EMBL" id="KAI9215477.1"/>
    </source>
</evidence>
<accession>A0ACC0RJG4</accession>
<name>A0ACC0RJG4_POPTR</name>
<evidence type="ECO:0000313" key="2">
    <source>
        <dbReference type="Proteomes" id="UP000006729"/>
    </source>
</evidence>
<reference evidence="1 2" key="1">
    <citation type="journal article" date="2006" name="Science">
        <title>The genome of black cottonwood, Populus trichocarpa (Torr. &amp; Gray).</title>
        <authorList>
            <person name="Tuskan G.A."/>
            <person name="Difazio S."/>
            <person name="Jansson S."/>
            <person name="Bohlmann J."/>
            <person name="Grigoriev I."/>
            <person name="Hellsten U."/>
            <person name="Putnam N."/>
            <person name="Ralph S."/>
            <person name="Rombauts S."/>
            <person name="Salamov A."/>
            <person name="Schein J."/>
            <person name="Sterck L."/>
            <person name="Aerts A."/>
            <person name="Bhalerao R.R."/>
            <person name="Bhalerao R.P."/>
            <person name="Blaudez D."/>
            <person name="Boerjan W."/>
            <person name="Brun A."/>
            <person name="Brunner A."/>
            <person name="Busov V."/>
            <person name="Campbell M."/>
            <person name="Carlson J."/>
            <person name="Chalot M."/>
            <person name="Chapman J."/>
            <person name="Chen G.L."/>
            <person name="Cooper D."/>
            <person name="Coutinho P.M."/>
            <person name="Couturier J."/>
            <person name="Covert S."/>
            <person name="Cronk Q."/>
            <person name="Cunningham R."/>
            <person name="Davis J."/>
            <person name="Degroeve S."/>
            <person name="Dejardin A."/>
            <person name="Depamphilis C."/>
            <person name="Detter J."/>
            <person name="Dirks B."/>
            <person name="Dubchak I."/>
            <person name="Duplessis S."/>
            <person name="Ehlting J."/>
            <person name="Ellis B."/>
            <person name="Gendler K."/>
            <person name="Goodstein D."/>
            <person name="Gribskov M."/>
            <person name="Grimwood J."/>
            <person name="Groover A."/>
            <person name="Gunter L."/>
            <person name="Hamberger B."/>
            <person name="Heinze B."/>
            <person name="Helariutta Y."/>
            <person name="Henrissat B."/>
            <person name="Holligan D."/>
            <person name="Holt R."/>
            <person name="Huang W."/>
            <person name="Islam-Faridi N."/>
            <person name="Jones S."/>
            <person name="Jones-Rhoades M."/>
            <person name="Jorgensen R."/>
            <person name="Joshi C."/>
            <person name="Kangasjarvi J."/>
            <person name="Karlsson J."/>
            <person name="Kelleher C."/>
            <person name="Kirkpatrick R."/>
            <person name="Kirst M."/>
            <person name="Kohler A."/>
            <person name="Kalluri U."/>
            <person name="Larimer F."/>
            <person name="Leebens-Mack J."/>
            <person name="Leple J.C."/>
            <person name="Locascio P."/>
            <person name="Lou Y."/>
            <person name="Lucas S."/>
            <person name="Martin F."/>
            <person name="Montanini B."/>
            <person name="Napoli C."/>
            <person name="Nelson D.R."/>
            <person name="Nelson C."/>
            <person name="Nieminen K."/>
            <person name="Nilsson O."/>
            <person name="Pereda V."/>
            <person name="Peter G."/>
            <person name="Philippe R."/>
            <person name="Pilate G."/>
            <person name="Poliakov A."/>
            <person name="Razumovskaya J."/>
            <person name="Richardson P."/>
            <person name="Rinaldi C."/>
            <person name="Ritland K."/>
            <person name="Rouze P."/>
            <person name="Ryaboy D."/>
            <person name="Schmutz J."/>
            <person name="Schrader J."/>
            <person name="Segerman B."/>
            <person name="Shin H."/>
            <person name="Siddiqui A."/>
            <person name="Sterky F."/>
            <person name="Terry A."/>
            <person name="Tsai C.J."/>
            <person name="Uberbacher E."/>
            <person name="Unneberg P."/>
            <person name="Vahala J."/>
            <person name="Wall K."/>
            <person name="Wessler S."/>
            <person name="Yang G."/>
            <person name="Yin T."/>
            <person name="Douglas C."/>
            <person name="Marra M."/>
            <person name="Sandberg G."/>
            <person name="Van de Peer Y."/>
            <person name="Rokhsar D."/>
        </authorList>
    </citation>
    <scope>NUCLEOTIDE SEQUENCE [LARGE SCALE GENOMIC DNA]</scope>
    <source>
        <strain evidence="2">cv. Nisqually</strain>
    </source>
</reference>
<comment type="caution">
    <text evidence="1">The sequence shown here is derived from an EMBL/GenBank/DDBJ whole genome shotgun (WGS) entry which is preliminary data.</text>
</comment>
<sequence length="467" mass="53637">MAVFNLDKLCLILPAFLFLLLLFPLGGQHHLTLLFSSFNPIKANSSTTPLEAPVLDAFASTSINTSNEDEPKTQKKRSSLERVEEGLSKARAAIQEAIRSKNYTSHKKETFIPKGSVYWNSHAFHQSHIEMVKRFKVWPYKEGERPLVHDGPLNNIYSIEGHFIDEVESKGSPFRAQDPDEAHVFFLPVSVASIVHFIYLPITAAADYSRDRLRRVVTDYVHIVAKKYPYWNRSNGADHFMVSCHDWAPDVSIANSELFNKFIRVLCNANISTGFRPPRDVLLPEIYLPFSGLGTTHMGQAPNNRPILAFFEGRAHGYIRQVLFKHWKNKDNEVQVHELLPKGKNYTRLMGQSKFCLCPSGFEVASPRVVEAIYQGCVPVIISNNYSLPFSDVLNWSQFSVQIPVEKIPEIKMILQRISNSKYLRMHERVKRVQRHFVLNRPAKPFDVIHMVLHSLWLRRLNFRLSD</sequence>
<organism evidence="1 2">
    <name type="scientific">Populus trichocarpa</name>
    <name type="common">Western balsam poplar</name>
    <name type="synonym">Populus balsamifera subsp. trichocarpa</name>
    <dbReference type="NCBI Taxonomy" id="3694"/>
    <lineage>
        <taxon>Eukaryota</taxon>
        <taxon>Viridiplantae</taxon>
        <taxon>Streptophyta</taxon>
        <taxon>Embryophyta</taxon>
        <taxon>Tracheophyta</taxon>
        <taxon>Spermatophyta</taxon>
        <taxon>Magnoliopsida</taxon>
        <taxon>eudicotyledons</taxon>
        <taxon>Gunneridae</taxon>
        <taxon>Pentapetalae</taxon>
        <taxon>rosids</taxon>
        <taxon>fabids</taxon>
        <taxon>Malpighiales</taxon>
        <taxon>Salicaceae</taxon>
        <taxon>Saliceae</taxon>
        <taxon>Populus</taxon>
    </lineage>
</organism>
<dbReference type="EMBL" id="MU628140">
    <property type="protein sequence ID" value="KAI9215477.1"/>
    <property type="molecule type" value="Genomic_DNA"/>
</dbReference>
<proteinExistence type="predicted"/>
<dbReference type="Proteomes" id="UP000006729">
    <property type="component" value="Unassembled WGS sequence"/>
</dbReference>
<keyword evidence="2" id="KW-1185">Reference proteome</keyword>
<gene>
    <name evidence="1" type="ORF">POPTR_T124507v4</name>
</gene>